<dbReference type="PROSITE" id="PS51369">
    <property type="entry name" value="TCP"/>
    <property type="match status" value="1"/>
</dbReference>
<sequence length="86" mass="9731">MWGTVVVVMREGKIRGHGSDDHEKVGGGGDGGRRRDKVRLLLQNPAFMCKNEVWKDRLSYDRPSKAVDWLINKAKNAIAKLDEQPE</sequence>
<evidence type="ECO:0000256" key="1">
    <source>
        <dbReference type="SAM" id="MobiDB-lite"/>
    </source>
</evidence>
<dbReference type="Pfam" id="PF03634">
    <property type="entry name" value="TCP"/>
    <property type="match status" value="1"/>
</dbReference>
<feature type="region of interest" description="Disordered" evidence="1">
    <location>
        <begin position="13"/>
        <end position="35"/>
    </location>
</feature>
<organism evidence="3 4">
    <name type="scientific">Escallonia herrerae</name>
    <dbReference type="NCBI Taxonomy" id="1293975"/>
    <lineage>
        <taxon>Eukaryota</taxon>
        <taxon>Viridiplantae</taxon>
        <taxon>Streptophyta</taxon>
        <taxon>Embryophyta</taxon>
        <taxon>Tracheophyta</taxon>
        <taxon>Spermatophyta</taxon>
        <taxon>Magnoliopsida</taxon>
        <taxon>eudicotyledons</taxon>
        <taxon>Gunneridae</taxon>
        <taxon>Pentapetalae</taxon>
        <taxon>asterids</taxon>
        <taxon>campanulids</taxon>
        <taxon>Escalloniales</taxon>
        <taxon>Escalloniaceae</taxon>
        <taxon>Escallonia</taxon>
    </lineage>
</organism>
<evidence type="ECO:0000313" key="4">
    <source>
        <dbReference type="Proteomes" id="UP001188597"/>
    </source>
</evidence>
<reference evidence="3" key="1">
    <citation type="submission" date="2022-12" db="EMBL/GenBank/DDBJ databases">
        <title>Draft genome assemblies for two species of Escallonia (Escalloniales).</title>
        <authorList>
            <person name="Chanderbali A."/>
            <person name="Dervinis C."/>
            <person name="Anghel I."/>
            <person name="Soltis D."/>
            <person name="Soltis P."/>
            <person name="Zapata F."/>
        </authorList>
    </citation>
    <scope>NUCLEOTIDE SEQUENCE</scope>
    <source>
        <strain evidence="3">UCBG64.0493</strain>
        <tissue evidence="3">Leaf</tissue>
    </source>
</reference>
<feature type="compositionally biased region" description="Basic and acidic residues" evidence="1">
    <location>
        <begin position="13"/>
        <end position="25"/>
    </location>
</feature>
<dbReference type="InterPro" id="IPR017887">
    <property type="entry name" value="TF_TCP_subgr"/>
</dbReference>
<proteinExistence type="predicted"/>
<evidence type="ECO:0000313" key="3">
    <source>
        <dbReference type="EMBL" id="KAK3002943.1"/>
    </source>
</evidence>
<dbReference type="Proteomes" id="UP001188597">
    <property type="component" value="Unassembled WGS sequence"/>
</dbReference>
<evidence type="ECO:0000259" key="2">
    <source>
        <dbReference type="PROSITE" id="PS51369"/>
    </source>
</evidence>
<protein>
    <recommendedName>
        <fullName evidence="2">TCP domain-containing protein</fullName>
    </recommendedName>
</protein>
<keyword evidence="4" id="KW-1185">Reference proteome</keyword>
<dbReference type="AlphaFoldDB" id="A0AA88V9T6"/>
<name>A0AA88V9T6_9ASTE</name>
<comment type="caution">
    <text evidence="3">The sequence shown here is derived from an EMBL/GenBank/DDBJ whole genome shotgun (WGS) entry which is preliminary data.</text>
</comment>
<accession>A0AA88V9T6</accession>
<dbReference type="EMBL" id="JAVXUP010002502">
    <property type="protein sequence ID" value="KAK3002943.1"/>
    <property type="molecule type" value="Genomic_DNA"/>
</dbReference>
<gene>
    <name evidence="3" type="ORF">RJ639_019108</name>
</gene>
<feature type="domain" description="TCP" evidence="2">
    <location>
        <begin position="12"/>
        <end position="81"/>
    </location>
</feature>